<comment type="subcellular location">
    <subcellularLocation>
        <location evidence="1">Cell membrane</location>
        <topology evidence="1">Lipid-anchor</topology>
        <topology evidence="1">GPI-anchor</topology>
    </subcellularLocation>
</comment>
<accession>A0AAD4IM42</accession>
<dbReference type="Pfam" id="PF04833">
    <property type="entry name" value="COBRA"/>
    <property type="match status" value="1"/>
</dbReference>
<keyword evidence="9" id="KW-0812">Transmembrane</keyword>
<evidence type="ECO:0000259" key="10">
    <source>
        <dbReference type="Pfam" id="PF25079"/>
    </source>
</evidence>
<evidence type="ECO:0000256" key="2">
    <source>
        <dbReference type="ARBA" id="ARBA00005507"/>
    </source>
</evidence>
<comment type="caution">
    <text evidence="11">The sequence shown here is derived from an EMBL/GenBank/DDBJ whole genome shotgun (WGS) entry which is preliminary data.</text>
</comment>
<evidence type="ECO:0000256" key="4">
    <source>
        <dbReference type="ARBA" id="ARBA00022622"/>
    </source>
</evidence>
<evidence type="ECO:0000256" key="6">
    <source>
        <dbReference type="ARBA" id="ARBA00023136"/>
    </source>
</evidence>
<evidence type="ECO:0000256" key="7">
    <source>
        <dbReference type="ARBA" id="ARBA00023180"/>
    </source>
</evidence>
<reference evidence="11 12" key="1">
    <citation type="journal article" date="2021" name="Nat. Commun.">
        <title>Incipient diploidization of the medicinal plant Perilla within 10,000 years.</title>
        <authorList>
            <person name="Zhang Y."/>
            <person name="Shen Q."/>
            <person name="Leng L."/>
            <person name="Zhang D."/>
            <person name="Chen S."/>
            <person name="Shi Y."/>
            <person name="Ning Z."/>
            <person name="Chen S."/>
        </authorList>
    </citation>
    <scope>NUCLEOTIDE SEQUENCE [LARGE SCALE GENOMIC DNA]</scope>
    <source>
        <strain evidence="12">cv. PC099</strain>
    </source>
</reference>
<evidence type="ECO:0000256" key="5">
    <source>
        <dbReference type="ARBA" id="ARBA00022729"/>
    </source>
</evidence>
<keyword evidence="8" id="KW-0449">Lipoprotein</keyword>
<evidence type="ECO:0000256" key="1">
    <source>
        <dbReference type="ARBA" id="ARBA00004609"/>
    </source>
</evidence>
<dbReference type="EMBL" id="SDAM02029671">
    <property type="protein sequence ID" value="KAH6754963.1"/>
    <property type="molecule type" value="Genomic_DNA"/>
</dbReference>
<comment type="similarity">
    <text evidence="2">Belongs to the COBRA family.</text>
</comment>
<keyword evidence="3" id="KW-1003">Cell membrane</keyword>
<keyword evidence="9" id="KW-1133">Transmembrane helix</keyword>
<keyword evidence="5" id="KW-0732">Signal</keyword>
<dbReference type="GO" id="GO:0098552">
    <property type="term" value="C:side of membrane"/>
    <property type="evidence" value="ECO:0007669"/>
    <property type="project" value="UniProtKB-KW"/>
</dbReference>
<dbReference type="AlphaFoldDB" id="A0AAD4IM42"/>
<dbReference type="PANTHER" id="PTHR31052:SF24">
    <property type="entry name" value="COBRA-LIKE PROTEIN 7"/>
    <property type="match status" value="1"/>
</dbReference>
<dbReference type="InterPro" id="IPR056900">
    <property type="entry name" value="COB_C"/>
</dbReference>
<sequence>MKDLLEKFKTYSLGDDVMDYVIAANVLFLHNMIFGYDQTHMIDDWVWAYEVIPRLGIHCAQVSLTGALPKCLRSGDPIVLQDNIMRANLDNSEDGKDPNVLQDYQLIRDRSPNTPCNDGVLITYNHTTTEQIAPFLSPADRSNQPYRFESTLTVLNNGRWELKNWRVFVGFEHGELLVSAKNAVLADGDFLPANVSGGAVLSGSSVTDLKTAIETAGDIEQMQAVVELVGTEFGVAPPNFSLPGNITLANDGYLCQNLTKQGSAMSICCTADSNTRTNITLGEEFSPLEQGDLTIMYDVVMTYDINYFARVTISNHNPFGRLDNWKLSWEWMGGEFIRSMRGAYPDVVDTGDCIFGSQGQADAYKSFDFSKVLSCDRNPTIVDLPLSMANDTNLGFIPFCCRNGTILSPSMDITKSNSSFQIEVFKMPPDLNKTELSPPLNWRINSSIGPDYQCTQPIRVAPSLFPDPSGLPSQTEAVASWQVVCNTTKVQSRNPSCCVTFSSFFNDSVIPCNTCACGCDSRPTGAGGGTCSATAPAVLLPAQALLVPFDNRTKLIETFAHLKRHNLPNPLPCPDNCGVSINWHLLSDFEKGWTARVTLFNWGDADIADWFASVELVKAMPGYEKAYSMDGKVLSDPNNDTLFLQGLSGLNYLVAERNGSNPRKDPPVPGSQQTVISFTKKQTPGIRVARGDGFPTKVYFTGEECSLPTMLPSNARRVAAASAVFTGILSLLLVFILAGM</sequence>
<keyword evidence="7" id="KW-0325">Glycoprotein</keyword>
<evidence type="ECO:0000256" key="3">
    <source>
        <dbReference type="ARBA" id="ARBA00022475"/>
    </source>
</evidence>
<evidence type="ECO:0000256" key="9">
    <source>
        <dbReference type="SAM" id="Phobius"/>
    </source>
</evidence>
<feature type="transmembrane region" description="Helical" evidence="9">
    <location>
        <begin position="718"/>
        <end position="738"/>
    </location>
</feature>
<dbReference type="InterPro" id="IPR006918">
    <property type="entry name" value="COBRA_pln"/>
</dbReference>
<feature type="domain" description="COBRA C-terminal" evidence="10">
    <location>
        <begin position="496"/>
        <end position="712"/>
    </location>
</feature>
<proteinExistence type="inferred from homology"/>
<gene>
    <name evidence="11" type="ORF">C2S53_019254</name>
</gene>
<evidence type="ECO:0000313" key="12">
    <source>
        <dbReference type="Proteomes" id="UP001190926"/>
    </source>
</evidence>
<keyword evidence="6 9" id="KW-0472">Membrane</keyword>
<dbReference type="PANTHER" id="PTHR31052">
    <property type="entry name" value="COBRA-LIKE PROTEIN 7"/>
    <property type="match status" value="1"/>
</dbReference>
<dbReference type="Pfam" id="PF25079">
    <property type="entry name" value="COB_C"/>
    <property type="match status" value="1"/>
</dbReference>
<evidence type="ECO:0000256" key="8">
    <source>
        <dbReference type="ARBA" id="ARBA00023288"/>
    </source>
</evidence>
<dbReference type="GO" id="GO:0005886">
    <property type="term" value="C:plasma membrane"/>
    <property type="evidence" value="ECO:0007669"/>
    <property type="project" value="UniProtKB-SubCell"/>
</dbReference>
<evidence type="ECO:0000313" key="11">
    <source>
        <dbReference type="EMBL" id="KAH6754963.1"/>
    </source>
</evidence>
<keyword evidence="4" id="KW-0336">GPI-anchor</keyword>
<name>A0AAD4IM42_PERFH</name>
<dbReference type="Proteomes" id="UP001190926">
    <property type="component" value="Unassembled WGS sequence"/>
</dbReference>
<dbReference type="GO" id="GO:0010215">
    <property type="term" value="P:cellulose microfibril organization"/>
    <property type="evidence" value="ECO:0007669"/>
    <property type="project" value="InterPro"/>
</dbReference>
<keyword evidence="12" id="KW-1185">Reference proteome</keyword>
<protein>
    <submittedName>
        <fullName evidence="11">COBRA-like protein-7</fullName>
    </submittedName>
</protein>
<organism evidence="11 12">
    <name type="scientific">Perilla frutescens var. hirtella</name>
    <name type="common">Perilla citriodora</name>
    <name type="synonym">Perilla setoyensis</name>
    <dbReference type="NCBI Taxonomy" id="608512"/>
    <lineage>
        <taxon>Eukaryota</taxon>
        <taxon>Viridiplantae</taxon>
        <taxon>Streptophyta</taxon>
        <taxon>Embryophyta</taxon>
        <taxon>Tracheophyta</taxon>
        <taxon>Spermatophyta</taxon>
        <taxon>Magnoliopsida</taxon>
        <taxon>eudicotyledons</taxon>
        <taxon>Gunneridae</taxon>
        <taxon>Pentapetalae</taxon>
        <taxon>asterids</taxon>
        <taxon>lamiids</taxon>
        <taxon>Lamiales</taxon>
        <taxon>Lamiaceae</taxon>
        <taxon>Nepetoideae</taxon>
        <taxon>Elsholtzieae</taxon>
        <taxon>Perilla</taxon>
    </lineage>
</organism>